<dbReference type="VEuPathDB" id="FungiDB:RhiirA1_425623"/>
<dbReference type="EMBL" id="LLXJ01000203">
    <property type="protein sequence ID" value="PKC13209.1"/>
    <property type="molecule type" value="Genomic_DNA"/>
</dbReference>
<evidence type="ECO:0000256" key="1">
    <source>
        <dbReference type="SAM" id="MobiDB-lite"/>
    </source>
</evidence>
<accession>A0A2I1G9P4</accession>
<comment type="caution">
    <text evidence="4">The sequence shown here is derived from an EMBL/GenBank/DDBJ whole genome shotgun (WGS) entry which is preliminary data.</text>
</comment>
<dbReference type="EMBL" id="LLXI01000249">
    <property type="protein sequence ID" value="PKY43356.1"/>
    <property type="molecule type" value="Genomic_DNA"/>
</dbReference>
<evidence type="ECO:0000313" key="4">
    <source>
        <dbReference type="EMBL" id="PKY43356.1"/>
    </source>
</evidence>
<evidence type="ECO:0000313" key="2">
    <source>
        <dbReference type="EMBL" id="PKC13209.1"/>
    </source>
</evidence>
<dbReference type="VEuPathDB" id="FungiDB:RhiirFUN_019721"/>
<reference evidence="4 7" key="1">
    <citation type="submission" date="2015-10" db="EMBL/GenBank/DDBJ databases">
        <title>Genome analyses suggest a sexual origin of heterokaryosis in a supposedly ancient asexual fungus.</title>
        <authorList>
            <person name="Ropars J."/>
            <person name="Sedzielewska K."/>
            <person name="Noel J."/>
            <person name="Charron P."/>
            <person name="Farinelli L."/>
            <person name="Marton T."/>
            <person name="Kruger M."/>
            <person name="Pelin A."/>
            <person name="Brachmann A."/>
            <person name="Corradi N."/>
        </authorList>
    </citation>
    <scope>NUCLEOTIDE SEQUENCE [LARGE SCALE GENOMIC DNA]</scope>
    <source>
        <strain evidence="4 7">A4</strain>
        <strain evidence="2 6">A5</strain>
    </source>
</reference>
<reference evidence="3 5" key="4">
    <citation type="submission" date="2017-10" db="EMBL/GenBank/DDBJ databases">
        <title>Genome analyses suggest a sexual origin of heterokaryosis in a supposedly ancient asexual fungus.</title>
        <authorList>
            <person name="Corradi N."/>
            <person name="Sedzielewska K."/>
            <person name="Noel J."/>
            <person name="Charron P."/>
            <person name="Farinelli L."/>
            <person name="Marton T."/>
            <person name="Kruger M."/>
            <person name="Pelin A."/>
            <person name="Brachmann A."/>
            <person name="Corradi N."/>
        </authorList>
    </citation>
    <scope>NUCLEOTIDE SEQUENCE [LARGE SCALE GENOMIC DNA]</scope>
    <source>
        <strain evidence="3 5">A1</strain>
    </source>
</reference>
<evidence type="ECO:0000313" key="5">
    <source>
        <dbReference type="Proteomes" id="UP000232688"/>
    </source>
</evidence>
<proteinExistence type="predicted"/>
<evidence type="ECO:0000313" key="3">
    <source>
        <dbReference type="EMBL" id="PKC60689.1"/>
    </source>
</evidence>
<dbReference type="VEuPathDB" id="FungiDB:FUN_018317"/>
<dbReference type="Proteomes" id="UP000232688">
    <property type="component" value="Unassembled WGS sequence"/>
</dbReference>
<feature type="compositionally biased region" description="Low complexity" evidence="1">
    <location>
        <begin position="19"/>
        <end position="32"/>
    </location>
</feature>
<evidence type="ECO:0000313" key="7">
    <source>
        <dbReference type="Proteomes" id="UP000234323"/>
    </source>
</evidence>
<feature type="compositionally biased region" description="Polar residues" evidence="1">
    <location>
        <begin position="90"/>
        <end position="113"/>
    </location>
</feature>
<dbReference type="AlphaFoldDB" id="A0A2I1G9P4"/>
<reference evidence="3 5" key="3">
    <citation type="submission" date="2017-10" db="EMBL/GenBank/DDBJ databases">
        <title>Extensive intraspecific genome diversity in a model arbuscular mycorrhizal fungus.</title>
        <authorList>
            <person name="Chen E.C.H."/>
            <person name="Morin E."/>
            <person name="Baudet D."/>
            <person name="Noel J."/>
            <person name="Ndikumana S."/>
            <person name="Charron P."/>
            <person name="St-Onge C."/>
            <person name="Giorgi J."/>
            <person name="Grigoriev I.V."/>
            <person name="Roux C."/>
            <person name="Martin F.M."/>
            <person name="Corradi N."/>
        </authorList>
    </citation>
    <scope>NUCLEOTIDE SEQUENCE [LARGE SCALE GENOMIC DNA]</scope>
    <source>
        <strain evidence="3 5">A1</strain>
    </source>
</reference>
<name>A0A2I1G9P4_9GLOM</name>
<feature type="compositionally biased region" description="Polar residues" evidence="1">
    <location>
        <begin position="39"/>
        <end position="48"/>
    </location>
</feature>
<dbReference type="Proteomes" id="UP000234323">
    <property type="component" value="Unassembled WGS sequence"/>
</dbReference>
<reference evidence="2 6" key="2">
    <citation type="submission" date="2017-09" db="EMBL/GenBank/DDBJ databases">
        <title>Extensive intraspecific genome diversity in a model arbuscular mycorrhizal fungus.</title>
        <authorList>
            <person name="Chen E.C."/>
            <person name="Morin E."/>
            <person name="Beaudet D."/>
            <person name="Noel J."/>
            <person name="Ndikumana S."/>
            <person name="Charron P."/>
            <person name="St-Onge C."/>
            <person name="Giorgi J."/>
            <person name="Grigoriev I.V."/>
            <person name="Roux C."/>
            <person name="Martin F.M."/>
            <person name="Corradi N."/>
        </authorList>
    </citation>
    <scope>NUCLEOTIDE SEQUENCE [LARGE SCALE GENOMIC DNA]</scope>
    <source>
        <strain evidence="2 6">A5</strain>
    </source>
</reference>
<protein>
    <submittedName>
        <fullName evidence="4">Uncharacterized protein</fullName>
    </submittedName>
</protein>
<keyword evidence="7" id="KW-1185">Reference proteome</keyword>
<evidence type="ECO:0000313" key="6">
    <source>
        <dbReference type="Proteomes" id="UP000232722"/>
    </source>
</evidence>
<feature type="compositionally biased region" description="Low complexity" evidence="1">
    <location>
        <begin position="59"/>
        <end position="89"/>
    </location>
</feature>
<dbReference type="EMBL" id="LLXH01001108">
    <property type="protein sequence ID" value="PKC60689.1"/>
    <property type="molecule type" value="Genomic_DNA"/>
</dbReference>
<dbReference type="Proteomes" id="UP000232722">
    <property type="component" value="Unassembled WGS sequence"/>
</dbReference>
<feature type="region of interest" description="Disordered" evidence="1">
    <location>
        <begin position="1"/>
        <end position="122"/>
    </location>
</feature>
<sequence>MNLTSQSPLSSPIQKRTRSSSSVSAYNSSISSRGYLPTIQDSITQNDVISEERINSSISTRSLRPTRSNSSLSTSTRSSNRSYAASTTTFGSNNVPIHQQPVSPENRVYQQESGFGYASGGL</sequence>
<gene>
    <name evidence="3" type="ORF">RhiirA1_425623</name>
    <name evidence="4" type="ORF">RhiirA4_398628</name>
    <name evidence="2" type="ORF">RhiirA5_351893</name>
</gene>
<feature type="compositionally biased region" description="Polar residues" evidence="1">
    <location>
        <begin position="1"/>
        <end position="14"/>
    </location>
</feature>
<organism evidence="4 7">
    <name type="scientific">Rhizophagus irregularis</name>
    <dbReference type="NCBI Taxonomy" id="588596"/>
    <lineage>
        <taxon>Eukaryota</taxon>
        <taxon>Fungi</taxon>
        <taxon>Fungi incertae sedis</taxon>
        <taxon>Mucoromycota</taxon>
        <taxon>Glomeromycotina</taxon>
        <taxon>Glomeromycetes</taxon>
        <taxon>Glomerales</taxon>
        <taxon>Glomeraceae</taxon>
        <taxon>Rhizophagus</taxon>
    </lineage>
</organism>